<evidence type="ECO:0000313" key="4">
    <source>
        <dbReference type="Proteomes" id="UP000246352"/>
    </source>
</evidence>
<dbReference type="Proteomes" id="UP000246352">
    <property type="component" value="Unassembled WGS sequence"/>
</dbReference>
<dbReference type="OrthoDB" id="8453806at2"/>
<accession>A0A317PJY6</accession>
<evidence type="ECO:0000256" key="2">
    <source>
        <dbReference type="SAM" id="SignalP"/>
    </source>
</evidence>
<feature type="region of interest" description="Disordered" evidence="1">
    <location>
        <begin position="44"/>
        <end position="66"/>
    </location>
</feature>
<gene>
    <name evidence="3" type="ORF">DFR52_103165</name>
</gene>
<dbReference type="EMBL" id="QGTR01000003">
    <property type="protein sequence ID" value="PWV99964.1"/>
    <property type="molecule type" value="Genomic_DNA"/>
</dbReference>
<name>A0A317PJY6_9HYPH</name>
<dbReference type="RefSeq" id="WP_110032231.1">
    <property type="nucleotide sequence ID" value="NZ_QGTR01000003.1"/>
</dbReference>
<dbReference type="AlphaFoldDB" id="A0A317PJY6"/>
<protein>
    <recommendedName>
        <fullName evidence="5">YpeB-like protein with protease inhibitory function</fullName>
    </recommendedName>
</protein>
<keyword evidence="4" id="KW-1185">Reference proteome</keyword>
<feature type="compositionally biased region" description="Basic and acidic residues" evidence="1">
    <location>
        <begin position="45"/>
        <end position="54"/>
    </location>
</feature>
<organism evidence="3 4">
    <name type="scientific">Hoeflea marina</name>
    <dbReference type="NCBI Taxonomy" id="274592"/>
    <lineage>
        <taxon>Bacteria</taxon>
        <taxon>Pseudomonadati</taxon>
        <taxon>Pseudomonadota</taxon>
        <taxon>Alphaproteobacteria</taxon>
        <taxon>Hyphomicrobiales</taxon>
        <taxon>Rhizobiaceae</taxon>
        <taxon>Hoeflea</taxon>
    </lineage>
</organism>
<evidence type="ECO:0000256" key="1">
    <source>
        <dbReference type="SAM" id="MobiDB-lite"/>
    </source>
</evidence>
<proteinExistence type="predicted"/>
<evidence type="ECO:0008006" key="5">
    <source>
        <dbReference type="Google" id="ProtNLM"/>
    </source>
</evidence>
<evidence type="ECO:0000313" key="3">
    <source>
        <dbReference type="EMBL" id="PWV99964.1"/>
    </source>
</evidence>
<reference evidence="3 4" key="1">
    <citation type="submission" date="2018-05" db="EMBL/GenBank/DDBJ databases">
        <title>Genomic Encyclopedia of Type Strains, Phase IV (KMG-IV): sequencing the most valuable type-strain genomes for metagenomic binning, comparative biology and taxonomic classification.</title>
        <authorList>
            <person name="Goeker M."/>
        </authorList>
    </citation>
    <scope>NUCLEOTIDE SEQUENCE [LARGE SCALE GENOMIC DNA]</scope>
    <source>
        <strain evidence="3 4">DSM 16791</strain>
    </source>
</reference>
<comment type="caution">
    <text evidence="3">The sequence shown here is derived from an EMBL/GenBank/DDBJ whole genome shotgun (WGS) entry which is preliminary data.</text>
</comment>
<feature type="chain" id="PRO_5016332974" description="YpeB-like protein with protease inhibitory function" evidence="2">
    <location>
        <begin position="29"/>
        <end position="123"/>
    </location>
</feature>
<feature type="signal peptide" evidence="2">
    <location>
        <begin position="1"/>
        <end position="28"/>
    </location>
</feature>
<keyword evidence="2" id="KW-0732">Signal</keyword>
<sequence length="123" mass="13238">MNSIIKSAFLALSLATAGLAVSAPAASAAGIELQLGTNGVIIRDNNGRHDDRNRHNGWNNGRQQTRDACSPQRALNKAERMGVHRARLTDANRRTVTVRGVKRGHRVNVVFANTSSCPVLGSR</sequence>